<keyword evidence="2" id="KW-0560">Oxidoreductase</keyword>
<dbReference type="PANTHER" id="PTHR43115">
    <property type="entry name" value="DEHYDROGENASE/REDUCTASE SDR FAMILY MEMBER 11"/>
    <property type="match status" value="1"/>
</dbReference>
<dbReference type="InterPro" id="IPR036291">
    <property type="entry name" value="NAD(P)-bd_dom_sf"/>
</dbReference>
<gene>
    <name evidence="5" type="primary">LOC107064054</name>
</gene>
<evidence type="ECO:0000313" key="4">
    <source>
        <dbReference type="Proteomes" id="UP000694924"/>
    </source>
</evidence>
<protein>
    <submittedName>
        <fullName evidence="5">Dehydrogenase/reductase SDR family member 11-like</fullName>
    </submittedName>
</protein>
<keyword evidence="4" id="KW-1185">Reference proteome</keyword>
<sequence>MERWSGKVALVTGASTGIGAKIAEELARYNLKVVAIARRLHKLEELKAKVESLNLPGTIYPMKCDLRNEEEILNVFKYIQKEHDEVNILINNAGVIFHEKIIDGKTENFHNIMDVNVIAIAICTREAVKLMSKSKNQGHIININSVSGHNAQNIKLPFSLYPCSKYALRAMCDSVRNEIQNDKLSIKISNISPSIVNTDMVKVFNLKPEILDKIEMLSIKNITDGIIYVLASPINVEINELGIKSVHGILPEKI</sequence>
<dbReference type="SUPFAM" id="SSF51735">
    <property type="entry name" value="NAD(P)-binding Rossmann-fold domains"/>
    <property type="match status" value="1"/>
</dbReference>
<accession>A0ABM1HV06</accession>
<organism evidence="4 5">
    <name type="scientific">Polistes dominula</name>
    <name type="common">European paper wasp</name>
    <name type="synonym">Vespa dominula</name>
    <dbReference type="NCBI Taxonomy" id="743375"/>
    <lineage>
        <taxon>Eukaryota</taxon>
        <taxon>Metazoa</taxon>
        <taxon>Ecdysozoa</taxon>
        <taxon>Arthropoda</taxon>
        <taxon>Hexapoda</taxon>
        <taxon>Insecta</taxon>
        <taxon>Pterygota</taxon>
        <taxon>Neoptera</taxon>
        <taxon>Endopterygota</taxon>
        <taxon>Hymenoptera</taxon>
        <taxon>Apocrita</taxon>
        <taxon>Aculeata</taxon>
        <taxon>Vespoidea</taxon>
        <taxon>Vespidae</taxon>
        <taxon>Polistinae</taxon>
        <taxon>Polistini</taxon>
        <taxon>Polistes</taxon>
    </lineage>
</organism>
<proteinExistence type="inferred from homology"/>
<name>A0ABM1HV06_POLDO</name>
<evidence type="ECO:0000256" key="1">
    <source>
        <dbReference type="ARBA" id="ARBA00006484"/>
    </source>
</evidence>
<reference evidence="5" key="1">
    <citation type="submission" date="2025-08" db="UniProtKB">
        <authorList>
            <consortium name="RefSeq"/>
        </authorList>
    </citation>
    <scope>IDENTIFICATION</scope>
    <source>
        <tissue evidence="5">Whole body</tissue>
    </source>
</reference>
<evidence type="ECO:0000256" key="2">
    <source>
        <dbReference type="ARBA" id="ARBA00023002"/>
    </source>
</evidence>
<evidence type="ECO:0000313" key="5">
    <source>
        <dbReference type="RefSeq" id="XP_015171793.1"/>
    </source>
</evidence>
<evidence type="ECO:0000256" key="3">
    <source>
        <dbReference type="RuleBase" id="RU000363"/>
    </source>
</evidence>
<dbReference type="Proteomes" id="UP000694924">
    <property type="component" value="Unplaced"/>
</dbReference>
<comment type="similarity">
    <text evidence="1 3">Belongs to the short-chain dehydrogenases/reductases (SDR) family.</text>
</comment>
<dbReference type="GeneID" id="107064054"/>
<dbReference type="Pfam" id="PF00106">
    <property type="entry name" value="adh_short"/>
    <property type="match status" value="1"/>
</dbReference>
<dbReference type="PRINTS" id="PR00080">
    <property type="entry name" value="SDRFAMILY"/>
</dbReference>
<dbReference type="PANTHER" id="PTHR43115:SF4">
    <property type="entry name" value="DEHYDROGENASE_REDUCTASE SDR FAMILY MEMBER 11"/>
    <property type="match status" value="1"/>
</dbReference>
<dbReference type="RefSeq" id="XP_015171793.1">
    <property type="nucleotide sequence ID" value="XM_015316307.1"/>
</dbReference>
<dbReference type="Gene3D" id="3.40.50.720">
    <property type="entry name" value="NAD(P)-binding Rossmann-like Domain"/>
    <property type="match status" value="1"/>
</dbReference>
<dbReference type="InterPro" id="IPR002347">
    <property type="entry name" value="SDR_fam"/>
</dbReference>
<dbReference type="PRINTS" id="PR00081">
    <property type="entry name" value="GDHRDH"/>
</dbReference>